<dbReference type="GO" id="GO:0003700">
    <property type="term" value="F:DNA-binding transcription factor activity"/>
    <property type="evidence" value="ECO:0007669"/>
    <property type="project" value="InterPro"/>
</dbReference>
<keyword evidence="3" id="KW-0804">Transcription</keyword>
<dbReference type="PANTHER" id="PTHR30514">
    <property type="entry name" value="GLUCOKINASE"/>
    <property type="match status" value="1"/>
</dbReference>
<dbReference type="Pfam" id="PF01418">
    <property type="entry name" value="HTH_6"/>
    <property type="match status" value="1"/>
</dbReference>
<dbReference type="SUPFAM" id="SSF53697">
    <property type="entry name" value="SIS domain"/>
    <property type="match status" value="1"/>
</dbReference>
<evidence type="ECO:0000259" key="4">
    <source>
        <dbReference type="PROSITE" id="PS51071"/>
    </source>
</evidence>
<dbReference type="InterPro" id="IPR035472">
    <property type="entry name" value="RpiR-like_SIS"/>
</dbReference>
<dbReference type="GO" id="GO:0097367">
    <property type="term" value="F:carbohydrate derivative binding"/>
    <property type="evidence" value="ECO:0007669"/>
    <property type="project" value="InterPro"/>
</dbReference>
<dbReference type="InterPro" id="IPR001347">
    <property type="entry name" value="SIS_dom"/>
</dbReference>
<dbReference type="Pfam" id="PF01380">
    <property type="entry name" value="SIS"/>
    <property type="match status" value="1"/>
</dbReference>
<evidence type="ECO:0000256" key="3">
    <source>
        <dbReference type="ARBA" id="ARBA00023163"/>
    </source>
</evidence>
<dbReference type="SUPFAM" id="SSF46689">
    <property type="entry name" value="Homeodomain-like"/>
    <property type="match status" value="1"/>
</dbReference>
<dbReference type="GO" id="GO:1901135">
    <property type="term" value="P:carbohydrate derivative metabolic process"/>
    <property type="evidence" value="ECO:0007669"/>
    <property type="project" value="InterPro"/>
</dbReference>
<keyword evidence="2" id="KW-0238">DNA-binding</keyword>
<dbReference type="PROSITE" id="PS51071">
    <property type="entry name" value="HTH_RPIR"/>
    <property type="match status" value="1"/>
</dbReference>
<reference evidence="6" key="2">
    <citation type="submission" date="2021-04" db="EMBL/GenBank/DDBJ databases">
        <authorList>
            <person name="Gilroy R."/>
        </authorList>
    </citation>
    <scope>NUCLEOTIDE SEQUENCE</scope>
    <source>
        <strain evidence="6">ChiHjej12B11-14209</strain>
    </source>
</reference>
<dbReference type="Gene3D" id="3.40.50.10490">
    <property type="entry name" value="Glucose-6-phosphate isomerase like protein, domain 1"/>
    <property type="match status" value="1"/>
</dbReference>
<protein>
    <submittedName>
        <fullName evidence="6">MurR/RpiR family transcriptional regulator</fullName>
    </submittedName>
</protein>
<gene>
    <name evidence="6" type="ORF">IAA19_03620</name>
</gene>
<name>A0A9D2EYA8_9ACTN</name>
<dbReference type="InterPro" id="IPR047640">
    <property type="entry name" value="RpiR-like"/>
</dbReference>
<evidence type="ECO:0000256" key="1">
    <source>
        <dbReference type="ARBA" id="ARBA00023015"/>
    </source>
</evidence>
<sequence length="291" mass="31490">MGTPDVIALIEGALPTLTGVNRTIATYIIEHRYEVPSMSTEELAGACGVSDATIVRFARAMGSTGYRDFKISLSAANAVREHAGLDLADIRPTDSPATVVSKLTAHTISSLESTSNVLDTGELERAVDLIDEAYVSGHKLYLAGLGASGTVAKAFSIKLMRLDIPTVYYEDFHLQLEAILNIRPGDILVCFTVLGRSVENDQLISIARKRGCDVILVTQRGLGSMARKATCLLLTSCVESKMRLASQTGLIVQMLIVDVLFTSLALRHLDTTRASVTEQKRVFIDLGHYSM</sequence>
<keyword evidence="1" id="KW-0805">Transcription regulation</keyword>
<dbReference type="InterPro" id="IPR000281">
    <property type="entry name" value="HTH_RpiR"/>
</dbReference>
<proteinExistence type="predicted"/>
<dbReference type="Proteomes" id="UP000824062">
    <property type="component" value="Unassembled WGS sequence"/>
</dbReference>
<reference evidence="6" key="1">
    <citation type="journal article" date="2021" name="PeerJ">
        <title>Extensive microbial diversity within the chicken gut microbiome revealed by metagenomics and culture.</title>
        <authorList>
            <person name="Gilroy R."/>
            <person name="Ravi A."/>
            <person name="Getino M."/>
            <person name="Pursley I."/>
            <person name="Horton D.L."/>
            <person name="Alikhan N.F."/>
            <person name="Baker D."/>
            <person name="Gharbi K."/>
            <person name="Hall N."/>
            <person name="Watson M."/>
            <person name="Adriaenssens E.M."/>
            <person name="Foster-Nyarko E."/>
            <person name="Jarju S."/>
            <person name="Secka A."/>
            <person name="Antonio M."/>
            <person name="Oren A."/>
            <person name="Chaudhuri R.R."/>
            <person name="La Ragione R."/>
            <person name="Hildebrand F."/>
            <person name="Pallen M.J."/>
        </authorList>
    </citation>
    <scope>NUCLEOTIDE SEQUENCE</scope>
    <source>
        <strain evidence="6">ChiHjej12B11-14209</strain>
    </source>
</reference>
<evidence type="ECO:0000313" key="6">
    <source>
        <dbReference type="EMBL" id="HIZ46094.1"/>
    </source>
</evidence>
<feature type="domain" description="HTH rpiR-type" evidence="4">
    <location>
        <begin position="4"/>
        <end position="80"/>
    </location>
</feature>
<dbReference type="PROSITE" id="PS51464">
    <property type="entry name" value="SIS"/>
    <property type="match status" value="1"/>
</dbReference>
<dbReference type="InterPro" id="IPR036388">
    <property type="entry name" value="WH-like_DNA-bd_sf"/>
</dbReference>
<dbReference type="GO" id="GO:0003677">
    <property type="term" value="F:DNA binding"/>
    <property type="evidence" value="ECO:0007669"/>
    <property type="project" value="UniProtKB-KW"/>
</dbReference>
<evidence type="ECO:0000259" key="5">
    <source>
        <dbReference type="PROSITE" id="PS51464"/>
    </source>
</evidence>
<evidence type="ECO:0000313" key="7">
    <source>
        <dbReference type="Proteomes" id="UP000824062"/>
    </source>
</evidence>
<dbReference type="Gene3D" id="1.10.10.10">
    <property type="entry name" value="Winged helix-like DNA-binding domain superfamily/Winged helix DNA-binding domain"/>
    <property type="match status" value="1"/>
</dbReference>
<feature type="domain" description="SIS" evidence="5">
    <location>
        <begin position="130"/>
        <end position="270"/>
    </location>
</feature>
<dbReference type="AlphaFoldDB" id="A0A9D2EYA8"/>
<dbReference type="InterPro" id="IPR009057">
    <property type="entry name" value="Homeodomain-like_sf"/>
</dbReference>
<accession>A0A9D2EYA8</accession>
<evidence type="ECO:0000256" key="2">
    <source>
        <dbReference type="ARBA" id="ARBA00023125"/>
    </source>
</evidence>
<dbReference type="PANTHER" id="PTHR30514:SF1">
    <property type="entry name" value="HTH-TYPE TRANSCRIPTIONAL REGULATOR HEXR-RELATED"/>
    <property type="match status" value="1"/>
</dbReference>
<dbReference type="InterPro" id="IPR046348">
    <property type="entry name" value="SIS_dom_sf"/>
</dbReference>
<dbReference type="CDD" id="cd05013">
    <property type="entry name" value="SIS_RpiR"/>
    <property type="match status" value="1"/>
</dbReference>
<organism evidence="6 7">
    <name type="scientific">Candidatus Olsenella pullistercoris</name>
    <dbReference type="NCBI Taxonomy" id="2838712"/>
    <lineage>
        <taxon>Bacteria</taxon>
        <taxon>Bacillati</taxon>
        <taxon>Actinomycetota</taxon>
        <taxon>Coriobacteriia</taxon>
        <taxon>Coriobacteriales</taxon>
        <taxon>Atopobiaceae</taxon>
        <taxon>Olsenella</taxon>
    </lineage>
</organism>
<comment type="caution">
    <text evidence="6">The sequence shown here is derived from an EMBL/GenBank/DDBJ whole genome shotgun (WGS) entry which is preliminary data.</text>
</comment>
<dbReference type="EMBL" id="DXBM01000032">
    <property type="protein sequence ID" value="HIZ46094.1"/>
    <property type="molecule type" value="Genomic_DNA"/>
</dbReference>